<dbReference type="PROSITE" id="PS50943">
    <property type="entry name" value="HTH_CROC1"/>
    <property type="match status" value="1"/>
</dbReference>
<dbReference type="InterPro" id="IPR001387">
    <property type="entry name" value="Cro/C1-type_HTH"/>
</dbReference>
<reference evidence="4 5" key="1">
    <citation type="submission" date="2023-11" db="EMBL/GenBank/DDBJ databases">
        <title>Genome sequence of Microbacterium rhizosphaerae KACC 19337.</title>
        <authorList>
            <person name="Choi H."/>
            <person name="Kim S."/>
            <person name="Kim Y."/>
            <person name="Kwon S.-W."/>
            <person name="Heo J."/>
        </authorList>
    </citation>
    <scope>NUCLEOTIDE SEQUENCE [LARGE SCALE GENOMIC DNA]</scope>
    <source>
        <strain evidence="4 5">KACC 19337</strain>
    </source>
</reference>
<dbReference type="Pfam" id="PF01381">
    <property type="entry name" value="HTH_3"/>
    <property type="match status" value="1"/>
</dbReference>
<name>A0ABZ0SQS2_9MICO</name>
<dbReference type="CDD" id="cd00093">
    <property type="entry name" value="HTH_XRE"/>
    <property type="match status" value="1"/>
</dbReference>
<proteinExistence type="predicted"/>
<evidence type="ECO:0000256" key="2">
    <source>
        <dbReference type="SAM" id="MobiDB-lite"/>
    </source>
</evidence>
<gene>
    <name evidence="4" type="ORF">SM116_04745</name>
</gene>
<evidence type="ECO:0000256" key="1">
    <source>
        <dbReference type="ARBA" id="ARBA00023125"/>
    </source>
</evidence>
<organism evidence="4 5">
    <name type="scientific">Microbacterium rhizosphaerae</name>
    <dbReference type="NCBI Taxonomy" id="1678237"/>
    <lineage>
        <taxon>Bacteria</taxon>
        <taxon>Bacillati</taxon>
        <taxon>Actinomycetota</taxon>
        <taxon>Actinomycetes</taxon>
        <taxon>Micrococcales</taxon>
        <taxon>Microbacteriaceae</taxon>
        <taxon>Microbacterium</taxon>
    </lineage>
</organism>
<dbReference type="InterPro" id="IPR010982">
    <property type="entry name" value="Lambda_DNA-bd_dom_sf"/>
</dbReference>
<dbReference type="Gene3D" id="1.10.260.40">
    <property type="entry name" value="lambda repressor-like DNA-binding domains"/>
    <property type="match status" value="1"/>
</dbReference>
<evidence type="ECO:0000313" key="5">
    <source>
        <dbReference type="Proteomes" id="UP001323798"/>
    </source>
</evidence>
<dbReference type="SMART" id="SM00530">
    <property type="entry name" value="HTH_XRE"/>
    <property type="match status" value="1"/>
</dbReference>
<feature type="domain" description="HTH cro/C1-type" evidence="3">
    <location>
        <begin position="38"/>
        <end position="92"/>
    </location>
</feature>
<accession>A0ABZ0SQS2</accession>
<evidence type="ECO:0000313" key="4">
    <source>
        <dbReference type="EMBL" id="WPR90604.1"/>
    </source>
</evidence>
<evidence type="ECO:0000259" key="3">
    <source>
        <dbReference type="PROSITE" id="PS50943"/>
    </source>
</evidence>
<dbReference type="InterPro" id="IPR050807">
    <property type="entry name" value="TransReg_Diox_bact_type"/>
</dbReference>
<dbReference type="RefSeq" id="WP_320943308.1">
    <property type="nucleotide sequence ID" value="NZ_BAABEU010000011.1"/>
</dbReference>
<keyword evidence="5" id="KW-1185">Reference proteome</keyword>
<dbReference type="Proteomes" id="UP001323798">
    <property type="component" value="Chromosome"/>
</dbReference>
<protein>
    <submittedName>
        <fullName evidence="4">Helix-turn-helix transcriptional regulator</fullName>
    </submittedName>
</protein>
<dbReference type="PANTHER" id="PTHR46797:SF1">
    <property type="entry name" value="METHYLPHOSPHONATE SYNTHASE"/>
    <property type="match status" value="1"/>
</dbReference>
<keyword evidence="1" id="KW-0238">DNA-binding</keyword>
<sequence length="112" mass="12011">MAEIIPFPVRPVVPETAPAHPAPPELAPLWREAVGDVLRTARHERGDRLSDTARRSGVSPQYLSEMERGLKDPSSEMLAAVAGALDLTLHDLTRAVSERLAPASTGAVLRVA</sequence>
<dbReference type="SUPFAM" id="SSF47413">
    <property type="entry name" value="lambda repressor-like DNA-binding domains"/>
    <property type="match status" value="1"/>
</dbReference>
<feature type="region of interest" description="Disordered" evidence="2">
    <location>
        <begin position="45"/>
        <end position="70"/>
    </location>
</feature>
<dbReference type="EMBL" id="CP139368">
    <property type="protein sequence ID" value="WPR90604.1"/>
    <property type="molecule type" value="Genomic_DNA"/>
</dbReference>
<dbReference type="PANTHER" id="PTHR46797">
    <property type="entry name" value="HTH-TYPE TRANSCRIPTIONAL REGULATOR"/>
    <property type="match status" value="1"/>
</dbReference>
<feature type="compositionally biased region" description="Basic and acidic residues" evidence="2">
    <location>
        <begin position="45"/>
        <end position="54"/>
    </location>
</feature>